<proteinExistence type="predicted"/>
<dbReference type="EMBL" id="VSRR010005966">
    <property type="protein sequence ID" value="MPC43736.1"/>
    <property type="molecule type" value="Genomic_DNA"/>
</dbReference>
<evidence type="ECO:0000313" key="1">
    <source>
        <dbReference type="EMBL" id="MPC43736.1"/>
    </source>
</evidence>
<comment type="caution">
    <text evidence="1">The sequence shown here is derived from an EMBL/GenBank/DDBJ whole genome shotgun (WGS) entry which is preliminary data.</text>
</comment>
<keyword evidence="2" id="KW-1185">Reference proteome</keyword>
<sequence>MLRYNKKRYREVASPDSLIMTCRGSWMEEAFIAEASHLRLIEHNLHLKNNIQDLNNDANLQDYSQRSTLRHS</sequence>
<accession>A0A5B7FEH5</accession>
<gene>
    <name evidence="1" type="ORF">E2C01_037388</name>
</gene>
<evidence type="ECO:0000313" key="2">
    <source>
        <dbReference type="Proteomes" id="UP000324222"/>
    </source>
</evidence>
<protein>
    <submittedName>
        <fullName evidence="1">Uncharacterized protein</fullName>
    </submittedName>
</protein>
<reference evidence="1 2" key="1">
    <citation type="submission" date="2019-05" db="EMBL/GenBank/DDBJ databases">
        <title>Another draft genome of Portunus trituberculatus and its Hox gene families provides insights of decapod evolution.</title>
        <authorList>
            <person name="Jeong J.-H."/>
            <person name="Song I."/>
            <person name="Kim S."/>
            <person name="Choi T."/>
            <person name="Kim D."/>
            <person name="Ryu S."/>
            <person name="Kim W."/>
        </authorList>
    </citation>
    <scope>NUCLEOTIDE SEQUENCE [LARGE SCALE GENOMIC DNA]</scope>
    <source>
        <tissue evidence="1">Muscle</tissue>
    </source>
</reference>
<organism evidence="1 2">
    <name type="scientific">Portunus trituberculatus</name>
    <name type="common">Swimming crab</name>
    <name type="synonym">Neptunus trituberculatus</name>
    <dbReference type="NCBI Taxonomy" id="210409"/>
    <lineage>
        <taxon>Eukaryota</taxon>
        <taxon>Metazoa</taxon>
        <taxon>Ecdysozoa</taxon>
        <taxon>Arthropoda</taxon>
        <taxon>Crustacea</taxon>
        <taxon>Multicrustacea</taxon>
        <taxon>Malacostraca</taxon>
        <taxon>Eumalacostraca</taxon>
        <taxon>Eucarida</taxon>
        <taxon>Decapoda</taxon>
        <taxon>Pleocyemata</taxon>
        <taxon>Brachyura</taxon>
        <taxon>Eubrachyura</taxon>
        <taxon>Portunoidea</taxon>
        <taxon>Portunidae</taxon>
        <taxon>Portuninae</taxon>
        <taxon>Portunus</taxon>
    </lineage>
</organism>
<dbReference type="Proteomes" id="UP000324222">
    <property type="component" value="Unassembled WGS sequence"/>
</dbReference>
<dbReference type="AlphaFoldDB" id="A0A5B7FEH5"/>
<name>A0A5B7FEH5_PORTR</name>